<feature type="chain" id="PRO_5029443984" evidence="9">
    <location>
        <begin position="22"/>
        <end position="515"/>
    </location>
</feature>
<reference evidence="11 12" key="1">
    <citation type="submission" date="2019-12" db="EMBL/GenBank/DDBJ databases">
        <title>Spirosoma sp. HMF4905 genome sequencing and assembly.</title>
        <authorList>
            <person name="Kang H."/>
            <person name="Cha I."/>
            <person name="Kim H."/>
            <person name="Joh K."/>
        </authorList>
    </citation>
    <scope>NUCLEOTIDE SEQUENCE [LARGE SCALE GENOMIC DNA]</scope>
    <source>
        <strain evidence="11 12">HMF4905</strain>
    </source>
</reference>
<dbReference type="InterPro" id="IPR011782">
    <property type="entry name" value="Pept_S1C_Do"/>
</dbReference>
<dbReference type="GO" id="GO:0004252">
    <property type="term" value="F:serine-type endopeptidase activity"/>
    <property type="evidence" value="ECO:0007669"/>
    <property type="project" value="InterPro"/>
</dbReference>
<comment type="caution">
    <text evidence="11">The sequence shown here is derived from an EMBL/GenBank/DDBJ whole genome shotgun (WGS) entry which is preliminary data.</text>
</comment>
<dbReference type="Proteomes" id="UP000436006">
    <property type="component" value="Unassembled WGS sequence"/>
</dbReference>
<dbReference type="InterPro" id="IPR036034">
    <property type="entry name" value="PDZ_sf"/>
</dbReference>
<feature type="binding site" evidence="8">
    <location>
        <position position="163"/>
    </location>
    <ligand>
        <name>substrate</name>
    </ligand>
</feature>
<dbReference type="AlphaFoldDB" id="A0A7K1S7I1"/>
<keyword evidence="6" id="KW-0720">Serine protease</keyword>
<evidence type="ECO:0000313" key="11">
    <source>
        <dbReference type="EMBL" id="MVM29774.1"/>
    </source>
</evidence>
<evidence type="ECO:0000256" key="3">
    <source>
        <dbReference type="ARBA" id="ARBA00022729"/>
    </source>
</evidence>
<dbReference type="InterPro" id="IPR001940">
    <property type="entry name" value="Peptidase_S1C"/>
</dbReference>
<feature type="active site" description="Charge relay system" evidence="7">
    <location>
        <position position="133"/>
    </location>
</feature>
<dbReference type="SUPFAM" id="SSF50494">
    <property type="entry name" value="Trypsin-like serine proteases"/>
    <property type="match status" value="1"/>
</dbReference>
<feature type="binding site" evidence="8">
    <location>
        <begin position="256"/>
        <end position="258"/>
    </location>
    <ligand>
        <name>substrate</name>
    </ligand>
</feature>
<proteinExistence type="inferred from homology"/>
<organism evidence="11 12">
    <name type="scientific">Spirosoma arboris</name>
    <dbReference type="NCBI Taxonomy" id="2682092"/>
    <lineage>
        <taxon>Bacteria</taxon>
        <taxon>Pseudomonadati</taxon>
        <taxon>Bacteroidota</taxon>
        <taxon>Cytophagia</taxon>
        <taxon>Cytophagales</taxon>
        <taxon>Cytophagaceae</taxon>
        <taxon>Spirosoma</taxon>
    </lineage>
</organism>
<sequence>MKSNWKLLALIALLSSGITLAAYSLLGFNNRDVIFNESSQTPTIMGRLASMPGGPSSVPGDFSTAAEAVTPMVVHIRTTMTRTVRQQQMPDIFREFFGDEFGGQRQQPRRQQGQASGSGVIISKDGYIVTNNHVVQDADEVEVIMTDKRSFKAKVIGTDPLTDLAVIKVEANNLPAITLGDSDALKLGEWVLAVGYPLDLESTVTAGIVSAKGRRIGILDQDYAQRQGQQGRTSTDKQGDTPVEAFIQTDAAINPGNSGGALVNLRGELVGINSAIASATGYYSGYGFAVPVSLVKKVSADLLKYGNVQRGYLGILPVELNSTVAKEKGAKVGRGIYVEKVVEKGAAEAAGLKKGDVIVKMEGQTLDSDAQMREIIGRRRPGDAVAVTINRDGTERDVKVELRNRDGGRDIIKKADVTAANTSLNTLGAQFEELSAQDAKQLGVSGGVRVKKIMDGKLAETDVEEGFIIVKANGKNVKSTKDLQAIMSSVKEGEGLMLIGMYPNSSRMYYYAVPV</sequence>
<feature type="active site" description="Charge relay system" evidence="7">
    <location>
        <position position="163"/>
    </location>
</feature>
<dbReference type="PANTHER" id="PTHR22939:SF129">
    <property type="entry name" value="SERINE PROTEASE HTRA2, MITOCHONDRIAL"/>
    <property type="match status" value="1"/>
</dbReference>
<keyword evidence="12" id="KW-1185">Reference proteome</keyword>
<dbReference type="SUPFAM" id="SSF50156">
    <property type="entry name" value="PDZ domain-like"/>
    <property type="match status" value="2"/>
</dbReference>
<dbReference type="Gene3D" id="2.40.10.10">
    <property type="entry name" value="Trypsin-like serine proteases"/>
    <property type="match status" value="2"/>
</dbReference>
<dbReference type="SMART" id="SM00228">
    <property type="entry name" value="PDZ"/>
    <property type="match status" value="2"/>
</dbReference>
<dbReference type="PANTHER" id="PTHR22939">
    <property type="entry name" value="SERINE PROTEASE FAMILY S1C HTRA-RELATED"/>
    <property type="match status" value="1"/>
</dbReference>
<keyword evidence="3 9" id="KW-0732">Signal</keyword>
<feature type="domain" description="PDZ" evidence="10">
    <location>
        <begin position="317"/>
        <end position="393"/>
    </location>
</feature>
<accession>A0A7K1S7I1</accession>
<evidence type="ECO:0000256" key="5">
    <source>
        <dbReference type="ARBA" id="ARBA00022801"/>
    </source>
</evidence>
<evidence type="ECO:0000256" key="1">
    <source>
        <dbReference type="ARBA" id="ARBA00010541"/>
    </source>
</evidence>
<dbReference type="PROSITE" id="PS50106">
    <property type="entry name" value="PDZ"/>
    <property type="match status" value="1"/>
</dbReference>
<dbReference type="InterPro" id="IPR001478">
    <property type="entry name" value="PDZ"/>
</dbReference>
<dbReference type="Pfam" id="PF13180">
    <property type="entry name" value="PDZ_2"/>
    <property type="match status" value="1"/>
</dbReference>
<comment type="similarity">
    <text evidence="1">Belongs to the peptidase S1C family.</text>
</comment>
<dbReference type="Gene3D" id="2.30.42.10">
    <property type="match status" value="2"/>
</dbReference>
<evidence type="ECO:0000256" key="4">
    <source>
        <dbReference type="ARBA" id="ARBA00022737"/>
    </source>
</evidence>
<keyword evidence="4" id="KW-0677">Repeat</keyword>
<feature type="binding site" evidence="8">
    <location>
        <position position="133"/>
    </location>
    <ligand>
        <name>substrate</name>
    </ligand>
</feature>
<dbReference type="RefSeq" id="WP_157584001.1">
    <property type="nucleotide sequence ID" value="NZ_WPIN01000002.1"/>
</dbReference>
<evidence type="ECO:0000259" key="10">
    <source>
        <dbReference type="PROSITE" id="PS50106"/>
    </source>
</evidence>
<dbReference type="PRINTS" id="PR00834">
    <property type="entry name" value="PROTEASES2C"/>
</dbReference>
<evidence type="ECO:0000256" key="6">
    <source>
        <dbReference type="ARBA" id="ARBA00022825"/>
    </source>
</evidence>
<feature type="active site" description="Charge relay system" evidence="7">
    <location>
        <position position="258"/>
    </location>
</feature>
<evidence type="ECO:0000256" key="9">
    <source>
        <dbReference type="SAM" id="SignalP"/>
    </source>
</evidence>
<evidence type="ECO:0000256" key="2">
    <source>
        <dbReference type="ARBA" id="ARBA00022670"/>
    </source>
</evidence>
<evidence type="ECO:0000256" key="8">
    <source>
        <dbReference type="PIRSR" id="PIRSR611782-2"/>
    </source>
</evidence>
<dbReference type="InterPro" id="IPR043504">
    <property type="entry name" value="Peptidase_S1_PA_chymotrypsin"/>
</dbReference>
<gene>
    <name evidence="11" type="ORF">GO755_07000</name>
</gene>
<dbReference type="InterPro" id="IPR009003">
    <property type="entry name" value="Peptidase_S1_PA"/>
</dbReference>
<dbReference type="Pfam" id="PF13365">
    <property type="entry name" value="Trypsin_2"/>
    <property type="match status" value="1"/>
</dbReference>
<keyword evidence="2" id="KW-0645">Protease</keyword>
<feature type="signal peptide" evidence="9">
    <location>
        <begin position="1"/>
        <end position="21"/>
    </location>
</feature>
<dbReference type="NCBIfam" id="TIGR02037">
    <property type="entry name" value="degP_htrA_DO"/>
    <property type="match status" value="1"/>
</dbReference>
<evidence type="ECO:0000313" key="12">
    <source>
        <dbReference type="Proteomes" id="UP000436006"/>
    </source>
</evidence>
<protein>
    <submittedName>
        <fullName evidence="11">Do family serine endopeptidase</fullName>
    </submittedName>
</protein>
<name>A0A7K1S7I1_9BACT</name>
<dbReference type="GO" id="GO:0006508">
    <property type="term" value="P:proteolysis"/>
    <property type="evidence" value="ECO:0007669"/>
    <property type="project" value="UniProtKB-KW"/>
</dbReference>
<evidence type="ECO:0000256" key="7">
    <source>
        <dbReference type="PIRSR" id="PIRSR611782-1"/>
    </source>
</evidence>
<keyword evidence="5" id="KW-0378">Hydrolase</keyword>
<dbReference type="EMBL" id="WPIN01000002">
    <property type="protein sequence ID" value="MVM29774.1"/>
    <property type="molecule type" value="Genomic_DNA"/>
</dbReference>